<dbReference type="PROSITE" id="PS50928">
    <property type="entry name" value="ABC_TM1"/>
    <property type="match status" value="1"/>
</dbReference>
<organism evidence="9 10">
    <name type="scientific">Candidatus Eisenbergiella merdipullorum</name>
    <dbReference type="NCBI Taxonomy" id="2838553"/>
    <lineage>
        <taxon>Bacteria</taxon>
        <taxon>Bacillati</taxon>
        <taxon>Bacillota</taxon>
        <taxon>Clostridia</taxon>
        <taxon>Lachnospirales</taxon>
        <taxon>Lachnospiraceae</taxon>
        <taxon>Eisenbergiella</taxon>
    </lineage>
</organism>
<keyword evidence="3" id="KW-1003">Cell membrane</keyword>
<feature type="transmembrane region" description="Helical" evidence="7">
    <location>
        <begin position="273"/>
        <end position="295"/>
    </location>
</feature>
<evidence type="ECO:0000256" key="2">
    <source>
        <dbReference type="ARBA" id="ARBA00022448"/>
    </source>
</evidence>
<evidence type="ECO:0000313" key="9">
    <source>
        <dbReference type="EMBL" id="HJA94126.1"/>
    </source>
</evidence>
<comment type="similarity">
    <text evidence="7">Belongs to the binding-protein-dependent transport system permease family.</text>
</comment>
<feature type="transmembrane region" description="Helical" evidence="7">
    <location>
        <begin position="89"/>
        <end position="109"/>
    </location>
</feature>
<dbReference type="PANTHER" id="PTHR43227:SF11">
    <property type="entry name" value="BLL4140 PROTEIN"/>
    <property type="match status" value="1"/>
</dbReference>
<accession>A0A9D2L270</accession>
<sequence>MKTKIGNRKTMLQRMKKYWTLYALAIVSFVYLIVFRYWPILLQFVLATREYSILGGIWGSKFVGLENFRTLFQSAEFQRILFNTIRISVLRLVCGFFPPIILSVMLFDMTSAKFRKFSQNILYIPHFFSWIIVYGIVQVLFQKTGYINHILNFFGLESVDFLMGTKYFLSILVGSGVWKNIGWSTIIYLATLTSISPELYEAARLDGAGPLQRVRYITLPGMKSIIVFVLIMDLGKLLSLAGTEQILLFYNPSNYNVSDVIGTWVYRQGLGRLQYSLSAAVAVFESTIGLILVLICNKIANKVAGVGIW</sequence>
<dbReference type="CDD" id="cd06261">
    <property type="entry name" value="TM_PBP2"/>
    <property type="match status" value="1"/>
</dbReference>
<feature type="transmembrane region" description="Helical" evidence="7">
    <location>
        <begin position="121"/>
        <end position="141"/>
    </location>
</feature>
<gene>
    <name evidence="9" type="ORF">H9717_13630</name>
</gene>
<evidence type="ECO:0000256" key="7">
    <source>
        <dbReference type="RuleBase" id="RU363032"/>
    </source>
</evidence>
<dbReference type="GO" id="GO:0055085">
    <property type="term" value="P:transmembrane transport"/>
    <property type="evidence" value="ECO:0007669"/>
    <property type="project" value="InterPro"/>
</dbReference>
<dbReference type="PANTHER" id="PTHR43227">
    <property type="entry name" value="BLL4140 PROTEIN"/>
    <property type="match status" value="1"/>
</dbReference>
<keyword evidence="6 7" id="KW-0472">Membrane</keyword>
<evidence type="ECO:0000256" key="5">
    <source>
        <dbReference type="ARBA" id="ARBA00022989"/>
    </source>
</evidence>
<dbReference type="InterPro" id="IPR035906">
    <property type="entry name" value="MetI-like_sf"/>
</dbReference>
<comment type="caution">
    <text evidence="9">The sequence shown here is derived from an EMBL/GenBank/DDBJ whole genome shotgun (WGS) entry which is preliminary data.</text>
</comment>
<evidence type="ECO:0000313" key="10">
    <source>
        <dbReference type="Proteomes" id="UP000886858"/>
    </source>
</evidence>
<protein>
    <submittedName>
        <fullName evidence="9">ABC transporter permease subunit</fullName>
    </submittedName>
</protein>
<proteinExistence type="inferred from homology"/>
<dbReference type="Proteomes" id="UP000886858">
    <property type="component" value="Unassembled WGS sequence"/>
</dbReference>
<feature type="transmembrane region" description="Helical" evidence="7">
    <location>
        <begin position="21"/>
        <end position="38"/>
    </location>
</feature>
<dbReference type="EMBL" id="DWYY01000155">
    <property type="protein sequence ID" value="HJA94126.1"/>
    <property type="molecule type" value="Genomic_DNA"/>
</dbReference>
<evidence type="ECO:0000259" key="8">
    <source>
        <dbReference type="PROSITE" id="PS50928"/>
    </source>
</evidence>
<keyword evidence="4 7" id="KW-0812">Transmembrane</keyword>
<evidence type="ECO:0000256" key="1">
    <source>
        <dbReference type="ARBA" id="ARBA00004651"/>
    </source>
</evidence>
<dbReference type="Pfam" id="PF00528">
    <property type="entry name" value="BPD_transp_1"/>
    <property type="match status" value="1"/>
</dbReference>
<reference evidence="9" key="1">
    <citation type="journal article" date="2021" name="PeerJ">
        <title>Extensive microbial diversity within the chicken gut microbiome revealed by metagenomics and culture.</title>
        <authorList>
            <person name="Gilroy R."/>
            <person name="Ravi A."/>
            <person name="Getino M."/>
            <person name="Pursley I."/>
            <person name="Horton D.L."/>
            <person name="Alikhan N.F."/>
            <person name="Baker D."/>
            <person name="Gharbi K."/>
            <person name="Hall N."/>
            <person name="Watson M."/>
            <person name="Adriaenssens E.M."/>
            <person name="Foster-Nyarko E."/>
            <person name="Jarju S."/>
            <person name="Secka A."/>
            <person name="Antonio M."/>
            <person name="Oren A."/>
            <person name="Chaudhuri R.R."/>
            <person name="La Ragione R."/>
            <person name="Hildebrand F."/>
            <person name="Pallen M.J."/>
        </authorList>
    </citation>
    <scope>NUCLEOTIDE SEQUENCE</scope>
    <source>
        <strain evidence="9">CHK179-7159</strain>
    </source>
</reference>
<keyword evidence="5 7" id="KW-1133">Transmembrane helix</keyword>
<name>A0A9D2L270_9FIRM</name>
<dbReference type="GO" id="GO:0005886">
    <property type="term" value="C:plasma membrane"/>
    <property type="evidence" value="ECO:0007669"/>
    <property type="project" value="UniProtKB-SubCell"/>
</dbReference>
<dbReference type="AlphaFoldDB" id="A0A9D2L270"/>
<comment type="subcellular location">
    <subcellularLocation>
        <location evidence="1 7">Cell membrane</location>
        <topology evidence="1 7">Multi-pass membrane protein</topology>
    </subcellularLocation>
</comment>
<evidence type="ECO:0000256" key="3">
    <source>
        <dbReference type="ARBA" id="ARBA00022475"/>
    </source>
</evidence>
<dbReference type="Gene3D" id="1.10.3720.10">
    <property type="entry name" value="MetI-like"/>
    <property type="match status" value="1"/>
</dbReference>
<dbReference type="InterPro" id="IPR050809">
    <property type="entry name" value="UgpAE/MalFG_permease"/>
</dbReference>
<dbReference type="InterPro" id="IPR000515">
    <property type="entry name" value="MetI-like"/>
</dbReference>
<feature type="domain" description="ABC transmembrane type-1" evidence="8">
    <location>
        <begin position="81"/>
        <end position="296"/>
    </location>
</feature>
<keyword evidence="2 7" id="KW-0813">Transport</keyword>
<evidence type="ECO:0000256" key="6">
    <source>
        <dbReference type="ARBA" id="ARBA00023136"/>
    </source>
</evidence>
<reference evidence="9" key="2">
    <citation type="submission" date="2021-04" db="EMBL/GenBank/DDBJ databases">
        <authorList>
            <person name="Gilroy R."/>
        </authorList>
    </citation>
    <scope>NUCLEOTIDE SEQUENCE</scope>
    <source>
        <strain evidence="9">CHK179-7159</strain>
    </source>
</reference>
<evidence type="ECO:0000256" key="4">
    <source>
        <dbReference type="ARBA" id="ARBA00022692"/>
    </source>
</evidence>
<feature type="transmembrane region" description="Helical" evidence="7">
    <location>
        <begin position="225"/>
        <end position="250"/>
    </location>
</feature>
<dbReference type="SUPFAM" id="SSF161098">
    <property type="entry name" value="MetI-like"/>
    <property type="match status" value="1"/>
</dbReference>